<reference evidence="1" key="1">
    <citation type="submission" date="2021-01" db="EMBL/GenBank/DDBJ databases">
        <authorList>
            <consortium name="Genoscope - CEA"/>
            <person name="William W."/>
        </authorList>
    </citation>
    <scope>NUCLEOTIDE SEQUENCE</scope>
</reference>
<sequence length="213" mass="25370">MVKQTKKIRHRSKKYDKISQEERIQIVKMKENGSTCREISELMKKNIKTIQSIKSIEKKSEYADLKKALIDFGFQKIMEMSSLDKTNSKIIGKRVSKIIREQLELKTSIFWNLIPEQKKFSNKRRIIQQIVINIVKQVQNAIQKSNESLQKTTTIITKEEFEEKKEEIQSNIKEQSMPLHLAKYCYLMSLLIPQKICRYLQNDQYEQLTKNYF</sequence>
<name>A0A8S1LB10_9CILI</name>
<dbReference type="Proteomes" id="UP000692954">
    <property type="component" value="Unassembled WGS sequence"/>
</dbReference>
<dbReference type="EMBL" id="CAJJDN010000017">
    <property type="protein sequence ID" value="CAD8063082.1"/>
    <property type="molecule type" value="Genomic_DNA"/>
</dbReference>
<accession>A0A8S1LB10</accession>
<dbReference type="AlphaFoldDB" id="A0A8S1LB10"/>
<comment type="caution">
    <text evidence="1">The sequence shown here is derived from an EMBL/GenBank/DDBJ whole genome shotgun (WGS) entry which is preliminary data.</text>
</comment>
<protein>
    <submittedName>
        <fullName evidence="1">Uncharacterized protein</fullName>
    </submittedName>
</protein>
<evidence type="ECO:0000313" key="1">
    <source>
        <dbReference type="EMBL" id="CAD8063082.1"/>
    </source>
</evidence>
<gene>
    <name evidence="1" type="ORF">PSON_ATCC_30995.1.T0170227</name>
</gene>
<keyword evidence="2" id="KW-1185">Reference proteome</keyword>
<organism evidence="1 2">
    <name type="scientific">Paramecium sonneborni</name>
    <dbReference type="NCBI Taxonomy" id="65129"/>
    <lineage>
        <taxon>Eukaryota</taxon>
        <taxon>Sar</taxon>
        <taxon>Alveolata</taxon>
        <taxon>Ciliophora</taxon>
        <taxon>Intramacronucleata</taxon>
        <taxon>Oligohymenophorea</taxon>
        <taxon>Peniculida</taxon>
        <taxon>Parameciidae</taxon>
        <taxon>Paramecium</taxon>
    </lineage>
</organism>
<evidence type="ECO:0000313" key="2">
    <source>
        <dbReference type="Proteomes" id="UP000692954"/>
    </source>
</evidence>
<proteinExistence type="predicted"/>